<dbReference type="HOGENOM" id="CLU_009600_0_3_0"/>
<keyword evidence="2" id="KW-0732">Signal</keyword>
<proteinExistence type="inferred from homology"/>
<dbReference type="InterPro" id="IPR023631">
    <property type="entry name" value="Amidase_dom"/>
</dbReference>
<dbReference type="InterPro" id="IPR006311">
    <property type="entry name" value="TAT_signal"/>
</dbReference>
<name>G8NV23_GRAMM</name>
<dbReference type="PANTHER" id="PTHR11895:SF7">
    <property type="entry name" value="GLUTAMYL-TRNA(GLN) AMIDOTRANSFERASE SUBUNIT A, MITOCHONDRIAL"/>
    <property type="match status" value="1"/>
</dbReference>
<keyword evidence="4" id="KW-0378">Hydrolase</keyword>
<keyword evidence="5" id="KW-1185">Reference proteome</keyword>
<evidence type="ECO:0000256" key="2">
    <source>
        <dbReference type="SAM" id="SignalP"/>
    </source>
</evidence>
<dbReference type="PROSITE" id="PS51318">
    <property type="entry name" value="TAT"/>
    <property type="match status" value="1"/>
</dbReference>
<dbReference type="OrthoDB" id="9811471at2"/>
<dbReference type="EC" id="3.5.1.4" evidence="4"/>
<dbReference type="RefSeq" id="WP_014267664.1">
    <property type="nucleotide sequence ID" value="NC_016631.1"/>
</dbReference>
<sequence precursor="true">MAKLSRRDFTALCGGALAAGGLMASWPLGAEAEAMADDKLTTMTLSEASAAIRNRSVTPTQLTKAVLGRIAVYDPKLNSYITVMGREALKQAAQLDEEQKAGKFRGPLHGIPIALKDNIDTAGTRTTAASGVFQKRIPTEDATIVRKLKASGAIILGKLNLHEFALGCTGDVSYFGPTRNPWALDRVTGGSSAGSGAAVAGDLCFAALGTDTGGSIRVPSSWCGIAGLKPTTGLVSIRGIIPCAASLDHCGPMARSVEDVALMLGEMTGYDNLDIFSVQHGPEDYTKAMKQPVSSFKLGAPAEFYDHMEPEVAAAIAAACEVLSKLTAGITSHAPLPDMPEGNNFFMQLGDTASYHEPLFKGAPTAYMPPTRMQLERMIQGGSAVDSARAHDELALIRRTVDAAFTDIDLVVMPTIRNLPPTINDSLAAEMGTKKPRVYDFFAAPSGCTNTAPFDVYGLPALTIPCGFSTSGLPIGLMIAGPHFAEGKVLALGYAYQQATDWHKRKPTLTPDMVPPSIVEAS</sequence>
<dbReference type="STRING" id="682795.AciX8_4522"/>
<dbReference type="GO" id="GO:0004040">
    <property type="term" value="F:amidase activity"/>
    <property type="evidence" value="ECO:0007669"/>
    <property type="project" value="UniProtKB-EC"/>
</dbReference>
<protein>
    <submittedName>
        <fullName evidence="4">Amidase</fullName>
        <ecNumber evidence="4">3.5.1.4</ecNumber>
    </submittedName>
</protein>
<feature type="signal peptide" evidence="2">
    <location>
        <begin position="1"/>
        <end position="24"/>
    </location>
</feature>
<reference evidence="4 5" key="1">
    <citation type="submission" date="2011-11" db="EMBL/GenBank/DDBJ databases">
        <title>Complete sequence of Granulicella mallensis MP5ACTX8.</title>
        <authorList>
            <consortium name="US DOE Joint Genome Institute"/>
            <person name="Lucas S."/>
            <person name="Copeland A."/>
            <person name="Lapidus A."/>
            <person name="Cheng J.-F."/>
            <person name="Goodwin L."/>
            <person name="Pitluck S."/>
            <person name="Peters L."/>
            <person name="Lu M."/>
            <person name="Detter J.C."/>
            <person name="Han C."/>
            <person name="Tapia R."/>
            <person name="Land M."/>
            <person name="Hauser L."/>
            <person name="Kyrpides N."/>
            <person name="Ivanova N."/>
            <person name="Mikhailova N."/>
            <person name="Pagani I."/>
            <person name="Rawat S."/>
            <person name="Mannisto M."/>
            <person name="Haggblom M."/>
            <person name="Woyke T."/>
        </authorList>
    </citation>
    <scope>NUCLEOTIDE SEQUENCE [LARGE SCALE GENOMIC DNA]</scope>
    <source>
        <strain evidence="5">ATCC BAA-1857 / DSM 23137 / MP5ACTX8</strain>
    </source>
</reference>
<dbReference type="PANTHER" id="PTHR11895">
    <property type="entry name" value="TRANSAMIDASE"/>
    <property type="match status" value="1"/>
</dbReference>
<accession>G8NV23</accession>
<dbReference type="Gene3D" id="3.90.1300.10">
    <property type="entry name" value="Amidase signature (AS) domain"/>
    <property type="match status" value="1"/>
</dbReference>
<dbReference type="KEGG" id="gma:AciX8_4522"/>
<evidence type="ECO:0000256" key="1">
    <source>
        <dbReference type="ARBA" id="ARBA00009199"/>
    </source>
</evidence>
<feature type="chain" id="PRO_5003512932" evidence="2">
    <location>
        <begin position="25"/>
        <end position="522"/>
    </location>
</feature>
<evidence type="ECO:0000313" key="5">
    <source>
        <dbReference type="Proteomes" id="UP000007113"/>
    </source>
</evidence>
<dbReference type="EMBL" id="CP003130">
    <property type="protein sequence ID" value="AEU38793.1"/>
    <property type="molecule type" value="Genomic_DNA"/>
</dbReference>
<organism evidence="4 5">
    <name type="scientific">Granulicella mallensis (strain ATCC BAA-1857 / DSM 23137 / MP5ACTX8)</name>
    <dbReference type="NCBI Taxonomy" id="682795"/>
    <lineage>
        <taxon>Bacteria</taxon>
        <taxon>Pseudomonadati</taxon>
        <taxon>Acidobacteriota</taxon>
        <taxon>Terriglobia</taxon>
        <taxon>Terriglobales</taxon>
        <taxon>Acidobacteriaceae</taxon>
        <taxon>Granulicella</taxon>
    </lineage>
</organism>
<dbReference type="SUPFAM" id="SSF75304">
    <property type="entry name" value="Amidase signature (AS) enzymes"/>
    <property type="match status" value="1"/>
</dbReference>
<dbReference type="InterPro" id="IPR036928">
    <property type="entry name" value="AS_sf"/>
</dbReference>
<dbReference type="AlphaFoldDB" id="G8NV23"/>
<dbReference type="Pfam" id="PF01425">
    <property type="entry name" value="Amidase"/>
    <property type="match status" value="1"/>
</dbReference>
<dbReference type="InterPro" id="IPR000120">
    <property type="entry name" value="Amidase"/>
</dbReference>
<feature type="domain" description="Amidase" evidence="3">
    <location>
        <begin position="62"/>
        <end position="490"/>
    </location>
</feature>
<gene>
    <name evidence="4" type="ordered locus">AciX8_4522</name>
</gene>
<dbReference type="eggNOG" id="COG0154">
    <property type="taxonomic scope" value="Bacteria"/>
</dbReference>
<comment type="similarity">
    <text evidence="1">Belongs to the amidase family.</text>
</comment>
<dbReference type="Proteomes" id="UP000007113">
    <property type="component" value="Chromosome"/>
</dbReference>
<evidence type="ECO:0000313" key="4">
    <source>
        <dbReference type="EMBL" id="AEU38793.1"/>
    </source>
</evidence>
<evidence type="ECO:0000259" key="3">
    <source>
        <dbReference type="Pfam" id="PF01425"/>
    </source>
</evidence>